<dbReference type="NCBIfam" id="NF003507">
    <property type="entry name" value="PRK05170.2-5"/>
    <property type="match status" value="1"/>
</dbReference>
<evidence type="ECO:0000313" key="2">
    <source>
        <dbReference type="Proteomes" id="UP000006334"/>
    </source>
</evidence>
<dbReference type="InterPro" id="IPR008228">
    <property type="entry name" value="UCP006173"/>
</dbReference>
<protein>
    <submittedName>
        <fullName evidence="1">Uncharacterized protein</fullName>
    </submittedName>
</protein>
<dbReference type="AlphaFoldDB" id="K6WYP2"/>
<keyword evidence="2" id="KW-1185">Reference proteome</keyword>
<dbReference type="PANTHER" id="PTHR37421">
    <property type="entry name" value="UPF0260 PROTEIN YCGN"/>
    <property type="match status" value="1"/>
</dbReference>
<dbReference type="PIRSF" id="PIRSF006173">
    <property type="entry name" value="UCP006173"/>
    <property type="match status" value="1"/>
</dbReference>
<sequence length="162" mass="18688">MSLEKNFWQTKSLKEMNREEWEAICDGCAKCCLHKIIDENASQADEPEQTEELHFTNVVCSVLNTKTCACTQYENRSVLVPNCVTLSPDNLAQLVYMPPSCSYRRLHEGKTLPSWHPLLNKNKKSEMHKAGMSVRGKTIFDRDVDEQDFEDHIVVWPLNEID</sequence>
<organism evidence="1 2">
    <name type="scientific">Aliiglaciecola lipolytica E3</name>
    <dbReference type="NCBI Taxonomy" id="1127673"/>
    <lineage>
        <taxon>Bacteria</taxon>
        <taxon>Pseudomonadati</taxon>
        <taxon>Pseudomonadota</taxon>
        <taxon>Gammaproteobacteria</taxon>
        <taxon>Alteromonadales</taxon>
        <taxon>Alteromonadaceae</taxon>
        <taxon>Aliiglaciecola</taxon>
    </lineage>
</organism>
<dbReference type="eggNOG" id="COG2983">
    <property type="taxonomic scope" value="Bacteria"/>
</dbReference>
<name>K6WYP2_9ALTE</name>
<dbReference type="InterPro" id="IPR005358">
    <property type="entry name" value="Puta_zinc/iron-chelating_dom"/>
</dbReference>
<accession>K6WYP2</accession>
<dbReference type="EMBL" id="BAEN01000021">
    <property type="protein sequence ID" value="GAC13574.1"/>
    <property type="molecule type" value="Genomic_DNA"/>
</dbReference>
<evidence type="ECO:0000313" key="1">
    <source>
        <dbReference type="EMBL" id="GAC13574.1"/>
    </source>
</evidence>
<dbReference type="STRING" id="1127673.GLIP_0931"/>
<proteinExistence type="predicted"/>
<dbReference type="RefSeq" id="WP_008843391.1">
    <property type="nucleotide sequence ID" value="NZ_BAEN01000021.1"/>
</dbReference>
<dbReference type="Proteomes" id="UP000006334">
    <property type="component" value="Unassembled WGS sequence"/>
</dbReference>
<dbReference type="Pfam" id="PF03692">
    <property type="entry name" value="CxxCxxCC"/>
    <property type="match status" value="1"/>
</dbReference>
<dbReference type="NCBIfam" id="NF003505">
    <property type="entry name" value="PRK05170.2-3"/>
    <property type="match status" value="1"/>
</dbReference>
<dbReference type="NCBIfam" id="NF003501">
    <property type="entry name" value="PRK05170.1-5"/>
    <property type="match status" value="1"/>
</dbReference>
<dbReference type="PANTHER" id="PTHR37421:SF1">
    <property type="entry name" value="UPF0260 PROTEIN YCGN"/>
    <property type="match status" value="1"/>
</dbReference>
<gene>
    <name evidence="1" type="ORF">GLIP_0931</name>
</gene>
<comment type="caution">
    <text evidence="1">The sequence shown here is derived from an EMBL/GenBank/DDBJ whole genome shotgun (WGS) entry which is preliminary data.</text>
</comment>
<reference evidence="1 2" key="1">
    <citation type="journal article" date="2017" name="Antonie Van Leeuwenhoek">
        <title>Rhizobium rhizosphaerae sp. nov., a novel species isolated from rice rhizosphere.</title>
        <authorList>
            <person name="Zhao J.J."/>
            <person name="Zhang J."/>
            <person name="Zhang R.J."/>
            <person name="Zhang C.W."/>
            <person name="Yin H.Q."/>
            <person name="Zhang X.X."/>
        </authorList>
    </citation>
    <scope>NUCLEOTIDE SEQUENCE [LARGE SCALE GENOMIC DNA]</scope>
    <source>
        <strain evidence="1 2">E3</strain>
    </source>
</reference>